<dbReference type="WBParaSite" id="TCNE_0001531101-mRNA-1">
    <property type="protein sequence ID" value="TCNE_0001531101-mRNA-1"/>
    <property type="gene ID" value="TCNE_0001531101"/>
</dbReference>
<organism evidence="2 3">
    <name type="scientific">Toxocara canis</name>
    <name type="common">Canine roundworm</name>
    <dbReference type="NCBI Taxonomy" id="6265"/>
    <lineage>
        <taxon>Eukaryota</taxon>
        <taxon>Metazoa</taxon>
        <taxon>Ecdysozoa</taxon>
        <taxon>Nematoda</taxon>
        <taxon>Chromadorea</taxon>
        <taxon>Rhabditida</taxon>
        <taxon>Spirurina</taxon>
        <taxon>Ascaridomorpha</taxon>
        <taxon>Ascaridoidea</taxon>
        <taxon>Toxocaridae</taxon>
        <taxon>Toxocara</taxon>
    </lineage>
</organism>
<dbReference type="AlphaFoldDB" id="A0A183V3J0"/>
<feature type="compositionally biased region" description="Polar residues" evidence="1">
    <location>
        <begin position="82"/>
        <end position="92"/>
    </location>
</feature>
<feature type="region of interest" description="Disordered" evidence="1">
    <location>
        <begin position="28"/>
        <end position="117"/>
    </location>
</feature>
<feature type="compositionally biased region" description="Polar residues" evidence="1">
    <location>
        <begin position="57"/>
        <end position="75"/>
    </location>
</feature>
<reference evidence="3" key="1">
    <citation type="submission" date="2016-06" db="UniProtKB">
        <authorList>
            <consortium name="WormBaseParasite"/>
        </authorList>
    </citation>
    <scope>IDENTIFICATION</scope>
</reference>
<evidence type="ECO:0000256" key="1">
    <source>
        <dbReference type="SAM" id="MobiDB-lite"/>
    </source>
</evidence>
<sequence>LQRMEIPRPQISGLEFVPTRGRLGFYKSIQKSMPTAPRRPPLSEVHFSAPPPDYDPTPTSNSSGHKNVAKLSNTRGSHDSNHLNNQQTSGRSTEPHYPPPDYNSEPVSKSHNANARP</sequence>
<evidence type="ECO:0000313" key="2">
    <source>
        <dbReference type="Proteomes" id="UP000050794"/>
    </source>
</evidence>
<proteinExistence type="predicted"/>
<protein>
    <submittedName>
        <fullName evidence="3">Velvet domain-containing protein</fullName>
    </submittedName>
</protein>
<keyword evidence="2" id="KW-1185">Reference proteome</keyword>
<accession>A0A183V3J0</accession>
<name>A0A183V3J0_TOXCA</name>
<feature type="compositionally biased region" description="Polar residues" evidence="1">
    <location>
        <begin position="105"/>
        <end position="117"/>
    </location>
</feature>
<dbReference type="Proteomes" id="UP000050794">
    <property type="component" value="Unassembled WGS sequence"/>
</dbReference>
<evidence type="ECO:0000313" key="3">
    <source>
        <dbReference type="WBParaSite" id="TCNE_0001531101-mRNA-1"/>
    </source>
</evidence>